<comment type="catalytic activity">
    <reaction evidence="14">
        <text>1D-myo-inositol hexakisphosphate + H2O = 1D-myo-inositol 1,2,4,5,6-pentakisphosphate + phosphate</text>
        <dbReference type="Rhea" id="RHEA:16989"/>
        <dbReference type="ChEBI" id="CHEBI:15377"/>
        <dbReference type="ChEBI" id="CHEBI:43474"/>
        <dbReference type="ChEBI" id="CHEBI:57798"/>
        <dbReference type="ChEBI" id="CHEBI:58130"/>
        <dbReference type="EC" id="3.1.3.62"/>
    </reaction>
    <physiologicalReaction direction="left-to-right" evidence="14">
        <dbReference type="Rhea" id="RHEA:16990"/>
    </physiologicalReaction>
</comment>
<evidence type="ECO:0000256" key="14">
    <source>
        <dbReference type="ARBA" id="ARBA00043691"/>
    </source>
</evidence>
<accession>A0A9Q0S3D5</accession>
<evidence type="ECO:0000256" key="17">
    <source>
        <dbReference type="SAM" id="SignalP"/>
    </source>
</evidence>
<keyword evidence="7 17" id="KW-0732">Signal</keyword>
<dbReference type="GO" id="GO:0005886">
    <property type="term" value="C:plasma membrane"/>
    <property type="evidence" value="ECO:0007669"/>
    <property type="project" value="UniProtKB-SubCell"/>
</dbReference>
<evidence type="ECO:0000256" key="9">
    <source>
        <dbReference type="ARBA" id="ARBA00023136"/>
    </source>
</evidence>
<evidence type="ECO:0000256" key="16">
    <source>
        <dbReference type="PIRSR" id="PIRSR000894-2"/>
    </source>
</evidence>
<evidence type="ECO:0000256" key="7">
    <source>
        <dbReference type="ARBA" id="ARBA00022729"/>
    </source>
</evidence>
<gene>
    <name evidence="18" type="primary">Mipp1_16</name>
    <name evidence="18" type="ORF">Bhyg_08171</name>
</gene>
<evidence type="ECO:0000256" key="10">
    <source>
        <dbReference type="ARBA" id="ARBA00023180"/>
    </source>
</evidence>
<keyword evidence="6" id="KW-1003">Cell membrane</keyword>
<dbReference type="AlphaFoldDB" id="A0A9Q0S3D5"/>
<dbReference type="EMBL" id="WJQU01000002">
    <property type="protein sequence ID" value="KAJ6643214.1"/>
    <property type="molecule type" value="Genomic_DNA"/>
</dbReference>
<comment type="subcellular location">
    <subcellularLocation>
        <location evidence="1">Cell membrane</location>
    </subcellularLocation>
</comment>
<evidence type="ECO:0000256" key="8">
    <source>
        <dbReference type="ARBA" id="ARBA00022801"/>
    </source>
</evidence>
<dbReference type="EC" id="3.1.3.80" evidence="3"/>
<name>A0A9Q0S3D5_9DIPT</name>
<dbReference type="PIRSF" id="PIRSF000894">
    <property type="entry name" value="Acid_phosphatase"/>
    <property type="match status" value="1"/>
</dbReference>
<dbReference type="PANTHER" id="PTHR20963">
    <property type="entry name" value="MULTIPLE INOSITOL POLYPHOSPHATE PHOSPHATASE-RELATED"/>
    <property type="match status" value="1"/>
</dbReference>
<comment type="similarity">
    <text evidence="2">Belongs to the histidine acid phosphatase family. MINPP1 subfamily.</text>
</comment>
<dbReference type="CDD" id="cd07061">
    <property type="entry name" value="HP_HAP_like"/>
    <property type="match status" value="1"/>
</dbReference>
<evidence type="ECO:0000256" key="13">
    <source>
        <dbReference type="ARBA" id="ARBA00043671"/>
    </source>
</evidence>
<dbReference type="InterPro" id="IPR016274">
    <property type="entry name" value="Histidine_acid_Pase_euk"/>
</dbReference>
<feature type="chain" id="PRO_5040405213" description="Multiple inositol polyphosphate phosphatase 1" evidence="17">
    <location>
        <begin position="19"/>
        <end position="460"/>
    </location>
</feature>
<evidence type="ECO:0000256" key="2">
    <source>
        <dbReference type="ARBA" id="ARBA00008422"/>
    </source>
</evidence>
<keyword evidence="19" id="KW-1185">Reference proteome</keyword>
<dbReference type="Pfam" id="PF00328">
    <property type="entry name" value="His_Phos_2"/>
    <property type="match status" value="1"/>
</dbReference>
<comment type="catalytic activity">
    <reaction evidence="12">
        <text>1D-myo-inositol 1,2,5,6-tetrakisphosphate + H2O = 1D-myo-inositol 1,2,6-trisphosphate + phosphate</text>
        <dbReference type="Rhea" id="RHEA:77119"/>
        <dbReference type="ChEBI" id="CHEBI:15377"/>
        <dbReference type="ChEBI" id="CHEBI:43474"/>
        <dbReference type="ChEBI" id="CHEBI:195535"/>
        <dbReference type="ChEBI" id="CHEBI:195537"/>
        <dbReference type="EC" id="3.1.3.62"/>
    </reaction>
    <physiologicalReaction direction="left-to-right" evidence="12">
        <dbReference type="Rhea" id="RHEA:77120"/>
    </physiologicalReaction>
</comment>
<feature type="disulfide bond" evidence="16">
    <location>
        <begin position="65"/>
        <end position="407"/>
    </location>
</feature>
<dbReference type="GO" id="GO:0034417">
    <property type="term" value="F:bisphosphoglycerate 3-phosphatase activity"/>
    <property type="evidence" value="ECO:0007669"/>
    <property type="project" value="UniProtKB-EC"/>
</dbReference>
<organism evidence="18 19">
    <name type="scientific">Pseudolycoriella hygida</name>
    <dbReference type="NCBI Taxonomy" id="35572"/>
    <lineage>
        <taxon>Eukaryota</taxon>
        <taxon>Metazoa</taxon>
        <taxon>Ecdysozoa</taxon>
        <taxon>Arthropoda</taxon>
        <taxon>Hexapoda</taxon>
        <taxon>Insecta</taxon>
        <taxon>Pterygota</taxon>
        <taxon>Neoptera</taxon>
        <taxon>Endopterygota</taxon>
        <taxon>Diptera</taxon>
        <taxon>Nematocera</taxon>
        <taxon>Sciaroidea</taxon>
        <taxon>Sciaridae</taxon>
        <taxon>Pseudolycoriella</taxon>
    </lineage>
</organism>
<feature type="disulfide bond" evidence="16">
    <location>
        <begin position="270"/>
        <end position="292"/>
    </location>
</feature>
<evidence type="ECO:0000256" key="3">
    <source>
        <dbReference type="ARBA" id="ARBA00012976"/>
    </source>
</evidence>
<dbReference type="GO" id="GO:0003993">
    <property type="term" value="F:acid phosphatase activity"/>
    <property type="evidence" value="ECO:0007669"/>
    <property type="project" value="TreeGrafter"/>
</dbReference>
<dbReference type="SUPFAM" id="SSF53254">
    <property type="entry name" value="Phosphoglycerate mutase-like"/>
    <property type="match status" value="1"/>
</dbReference>
<evidence type="ECO:0000256" key="1">
    <source>
        <dbReference type="ARBA" id="ARBA00004236"/>
    </source>
</evidence>
<dbReference type="Gene3D" id="3.40.50.1240">
    <property type="entry name" value="Phosphoglycerate mutase-like"/>
    <property type="match status" value="1"/>
</dbReference>
<reference evidence="18" key="1">
    <citation type="submission" date="2022-07" db="EMBL/GenBank/DDBJ databases">
        <authorList>
            <person name="Trinca V."/>
            <person name="Uliana J.V.C."/>
            <person name="Torres T.T."/>
            <person name="Ward R.J."/>
            <person name="Monesi N."/>
        </authorList>
    </citation>
    <scope>NUCLEOTIDE SEQUENCE</scope>
    <source>
        <strain evidence="18">HSMRA1968</strain>
        <tissue evidence="18">Whole embryos</tissue>
    </source>
</reference>
<evidence type="ECO:0000256" key="4">
    <source>
        <dbReference type="ARBA" id="ARBA00013040"/>
    </source>
</evidence>
<keyword evidence="10" id="KW-0325">Glycoprotein</keyword>
<feature type="signal peptide" evidence="17">
    <location>
        <begin position="1"/>
        <end position="18"/>
    </location>
</feature>
<evidence type="ECO:0000256" key="15">
    <source>
        <dbReference type="ARBA" id="ARBA00043832"/>
    </source>
</evidence>
<keyword evidence="9" id="KW-0472">Membrane</keyword>
<comment type="catalytic activity">
    <reaction evidence="15">
        <text>(2R)-2,3-bisphosphoglycerate + H2O = (2R)-2-phosphoglycerate + phosphate</text>
        <dbReference type="Rhea" id="RHEA:27381"/>
        <dbReference type="ChEBI" id="CHEBI:15377"/>
        <dbReference type="ChEBI" id="CHEBI:43474"/>
        <dbReference type="ChEBI" id="CHEBI:58248"/>
        <dbReference type="ChEBI" id="CHEBI:58289"/>
        <dbReference type="EC" id="3.1.3.80"/>
    </reaction>
    <physiologicalReaction direction="left-to-right" evidence="15">
        <dbReference type="Rhea" id="RHEA:27382"/>
    </physiologicalReaction>
</comment>
<dbReference type="Proteomes" id="UP001151699">
    <property type="component" value="Chromosome B"/>
</dbReference>
<evidence type="ECO:0000256" key="12">
    <source>
        <dbReference type="ARBA" id="ARBA00043668"/>
    </source>
</evidence>
<dbReference type="InterPro" id="IPR000560">
    <property type="entry name" value="His_Pase_clade-2"/>
</dbReference>
<evidence type="ECO:0000313" key="18">
    <source>
        <dbReference type="EMBL" id="KAJ6643214.1"/>
    </source>
</evidence>
<dbReference type="PANTHER" id="PTHR20963:SF8">
    <property type="entry name" value="MULTIPLE INOSITOL POLYPHOSPHATE PHOSPHATASE 1"/>
    <property type="match status" value="1"/>
</dbReference>
<keyword evidence="16" id="KW-1015">Disulfide bond</keyword>
<evidence type="ECO:0000256" key="5">
    <source>
        <dbReference type="ARBA" id="ARBA00018097"/>
    </source>
</evidence>
<evidence type="ECO:0000313" key="19">
    <source>
        <dbReference type="Proteomes" id="UP001151699"/>
    </source>
</evidence>
<evidence type="ECO:0000256" key="11">
    <source>
        <dbReference type="ARBA" id="ARBA00031642"/>
    </source>
</evidence>
<dbReference type="GO" id="GO:0052745">
    <property type="term" value="F:inositol phosphate phosphatase activity"/>
    <property type="evidence" value="ECO:0007669"/>
    <property type="project" value="TreeGrafter"/>
</dbReference>
<dbReference type="EC" id="3.1.3.62" evidence="4"/>
<comment type="caution">
    <text evidence="18">The sequence shown here is derived from an EMBL/GenBank/DDBJ whole genome shotgun (WGS) entry which is preliminary data.</text>
</comment>
<feature type="disulfide bond" evidence="16">
    <location>
        <begin position="428"/>
        <end position="435"/>
    </location>
</feature>
<protein>
    <recommendedName>
        <fullName evidence="5">Multiple inositol polyphosphate phosphatase 1</fullName>
        <ecNumber evidence="4">3.1.3.62</ecNumber>
        <ecNumber evidence="3">3.1.3.80</ecNumber>
    </recommendedName>
    <alternativeName>
        <fullName evidence="11">2,3-bisphosphoglycerate 3-phosphatase</fullName>
    </alternativeName>
</protein>
<keyword evidence="8" id="KW-0378">Hydrolase</keyword>
<sequence>MKLIVLFGVLVLAIVANAGVSMNNPFFCYTTDPIRSMTNMHSTSTSYEAIRRFNFTTVNPYISTCTPSRFWYLGRYGGRYPHAALMQQMIDFDESSIQEDIENNYNAGRTTLCRPDFEAIRDWTRGSDFNLANASLATPAGVEAMENIAGRFQRVFPDLLTSTYSADRFLFRHTESERTNTSIRAFATGLFGAGAQNVVYEEVPEVDWFLRPFDFCPEFTREVENWDDQREAFRQGPEVEEMVEEVNRKLGFQGRNTLDFDTIYIMWEWCRFETASTFEFSDSETGEDSTWCAPFSVAHHLLLEYYEDLGHFYFSGYGVRNQRLLENLNCGPMQNLLELVQSDDDIDVARIFVSYTQEVQSMLVALGSFRDTWPLHQHNYAQQAARHWLTSLIAPQASNLAVVRFDCDDEDDDLIFLLNERPILVPGCDQQTGVCKVSTFVDRFRRFVDANCEEFFCSTD</sequence>
<comment type="catalytic activity">
    <reaction evidence="13">
        <text>1D-myo-inositol 1,2,4,5,6-pentakisphosphate + H2O = 1D-myo-inositol 1,2,5,6-tetrakisphosphate + phosphate</text>
        <dbReference type="Rhea" id="RHEA:77115"/>
        <dbReference type="ChEBI" id="CHEBI:15377"/>
        <dbReference type="ChEBI" id="CHEBI:43474"/>
        <dbReference type="ChEBI" id="CHEBI:57798"/>
        <dbReference type="ChEBI" id="CHEBI:195535"/>
        <dbReference type="EC" id="3.1.3.62"/>
    </reaction>
    <physiologicalReaction direction="left-to-right" evidence="13">
        <dbReference type="Rhea" id="RHEA:77116"/>
    </physiologicalReaction>
</comment>
<evidence type="ECO:0000256" key="6">
    <source>
        <dbReference type="ARBA" id="ARBA00022475"/>
    </source>
</evidence>
<proteinExistence type="inferred from homology"/>
<dbReference type="OrthoDB" id="7775765at2759"/>
<dbReference type="InterPro" id="IPR029033">
    <property type="entry name" value="His_PPase_superfam"/>
</dbReference>